<keyword evidence="4" id="KW-0720">Serine protease</keyword>
<evidence type="ECO:0000313" key="5">
    <source>
        <dbReference type="EMBL" id="MBL7260923.1"/>
    </source>
</evidence>
<evidence type="ECO:0000313" key="6">
    <source>
        <dbReference type="Proteomes" id="UP000598996"/>
    </source>
</evidence>
<keyword evidence="3" id="KW-0378">Hydrolase</keyword>
<dbReference type="SUPFAM" id="SSF52317">
    <property type="entry name" value="Class I glutamine amidotransferase-like"/>
    <property type="match status" value="1"/>
</dbReference>
<dbReference type="Pfam" id="PF03575">
    <property type="entry name" value="Peptidase_S51"/>
    <property type="match status" value="1"/>
</dbReference>
<keyword evidence="2" id="KW-0645">Protease</keyword>
<proteinExistence type="inferred from homology"/>
<evidence type="ECO:0000256" key="1">
    <source>
        <dbReference type="ARBA" id="ARBA00006534"/>
    </source>
</evidence>
<organism evidence="5 6">
    <name type="scientific">Paractinoplanes lichenicola</name>
    <dbReference type="NCBI Taxonomy" id="2802976"/>
    <lineage>
        <taxon>Bacteria</taxon>
        <taxon>Bacillati</taxon>
        <taxon>Actinomycetota</taxon>
        <taxon>Actinomycetes</taxon>
        <taxon>Micromonosporales</taxon>
        <taxon>Micromonosporaceae</taxon>
        <taxon>Paractinoplanes</taxon>
    </lineage>
</organism>
<dbReference type="InterPro" id="IPR029062">
    <property type="entry name" value="Class_I_gatase-like"/>
</dbReference>
<name>A0ABS1W2I8_9ACTN</name>
<sequence length="211" mass="22377">MIFLGGGGSETDEANLWDEVFVEGRRLTLWPYAMPPDRRPQVERWFREALAPRGQFVFDRALDQADILAIPGGNTYDLLAAVRDMLPALRPFLERGGHIYGGSAGAILLGADIDIAGILDPNDIGLTDTAGADLLAGHVVYPHFTADQESTAARWAADHDVAVLAIPETAGVIVDGETARNAGPSPVQVLTPGAKVTYAASDVWSLNSAGS</sequence>
<evidence type="ECO:0000256" key="3">
    <source>
        <dbReference type="ARBA" id="ARBA00022801"/>
    </source>
</evidence>
<evidence type="ECO:0000256" key="2">
    <source>
        <dbReference type="ARBA" id="ARBA00022670"/>
    </source>
</evidence>
<comment type="similarity">
    <text evidence="1">Belongs to the peptidase S51 family.</text>
</comment>
<dbReference type="EMBL" id="JAENHO010000016">
    <property type="protein sequence ID" value="MBL7260923.1"/>
    <property type="molecule type" value="Genomic_DNA"/>
</dbReference>
<evidence type="ECO:0000256" key="4">
    <source>
        <dbReference type="ARBA" id="ARBA00022825"/>
    </source>
</evidence>
<dbReference type="RefSeq" id="WP_202997644.1">
    <property type="nucleotide sequence ID" value="NZ_JAENHO010000016.1"/>
</dbReference>
<comment type="caution">
    <text evidence="5">The sequence shown here is derived from an EMBL/GenBank/DDBJ whole genome shotgun (WGS) entry which is preliminary data.</text>
</comment>
<protein>
    <submittedName>
        <fullName evidence="5">Type 1 glutamine amidotransferase-like domain-containing protein</fullName>
    </submittedName>
</protein>
<gene>
    <name evidence="5" type="ORF">JKJ07_42225</name>
</gene>
<dbReference type="Gene3D" id="3.40.50.880">
    <property type="match status" value="1"/>
</dbReference>
<accession>A0ABS1W2I8</accession>
<keyword evidence="6" id="KW-1185">Reference proteome</keyword>
<dbReference type="InterPro" id="IPR005320">
    <property type="entry name" value="Peptidase_S51"/>
</dbReference>
<dbReference type="Proteomes" id="UP000598996">
    <property type="component" value="Unassembled WGS sequence"/>
</dbReference>
<reference evidence="5 6" key="1">
    <citation type="submission" date="2021-01" db="EMBL/GenBank/DDBJ databases">
        <title>Actinoplanes sp. nov. LDG1-01 isolated from lichen.</title>
        <authorList>
            <person name="Saeng-In P."/>
            <person name="Phongsopitanun W."/>
            <person name="Kanchanasin P."/>
            <person name="Yuki M."/>
            <person name="Kudo T."/>
            <person name="Ohkuma M."/>
            <person name="Tanasupawat S."/>
        </authorList>
    </citation>
    <scope>NUCLEOTIDE SEQUENCE [LARGE SCALE GENOMIC DNA]</scope>
    <source>
        <strain evidence="5 6">LDG1-01</strain>
    </source>
</reference>